<dbReference type="KEGG" id="nkf:Nkreftii_000770"/>
<evidence type="ECO:0000313" key="3">
    <source>
        <dbReference type="Proteomes" id="UP000593737"/>
    </source>
</evidence>
<reference evidence="2 3" key="1">
    <citation type="journal article" date="2020" name="ISME J.">
        <title>Enrichment and physiological characterization of a novel comammox Nitrospira indicates ammonium inhibition of complete nitrification.</title>
        <authorList>
            <person name="Sakoula D."/>
            <person name="Koch H."/>
            <person name="Frank J."/>
            <person name="Jetten M.S.M."/>
            <person name="van Kessel M.A.H.J."/>
            <person name="Lucker S."/>
        </authorList>
    </citation>
    <scope>NUCLEOTIDE SEQUENCE [LARGE SCALE GENOMIC DNA]</scope>
    <source>
        <strain evidence="2">Comreactor17</strain>
    </source>
</reference>
<dbReference type="Proteomes" id="UP000593737">
    <property type="component" value="Chromosome"/>
</dbReference>
<name>A0A7S8FBX9_9BACT</name>
<dbReference type="EMBL" id="CP047423">
    <property type="protein sequence ID" value="QPD02996.1"/>
    <property type="molecule type" value="Genomic_DNA"/>
</dbReference>
<accession>A0A7S8FBX9</accession>
<evidence type="ECO:0000313" key="2">
    <source>
        <dbReference type="EMBL" id="QPD02996.1"/>
    </source>
</evidence>
<organism evidence="2 3">
    <name type="scientific">Candidatus Nitrospira kreftii</name>
    <dbReference type="NCBI Taxonomy" id="2652173"/>
    <lineage>
        <taxon>Bacteria</taxon>
        <taxon>Pseudomonadati</taxon>
        <taxon>Nitrospirota</taxon>
        <taxon>Nitrospiria</taxon>
        <taxon>Nitrospirales</taxon>
        <taxon>Nitrospiraceae</taxon>
        <taxon>Nitrospira</taxon>
    </lineage>
</organism>
<sequence>MTCRRCGGLMIVEPMYHAAESNASEGHHEARCLNCGNIEDGVIYTNRLDPPSTGTGPRHNIVVEVESGWERERHSRKKDRKPAATTRLVH</sequence>
<dbReference type="AlphaFoldDB" id="A0A7S8FBX9"/>
<protein>
    <submittedName>
        <fullName evidence="2">Uncharacterized protein</fullName>
    </submittedName>
</protein>
<proteinExistence type="predicted"/>
<feature type="region of interest" description="Disordered" evidence="1">
    <location>
        <begin position="68"/>
        <end position="90"/>
    </location>
</feature>
<evidence type="ECO:0000256" key="1">
    <source>
        <dbReference type="SAM" id="MobiDB-lite"/>
    </source>
</evidence>
<gene>
    <name evidence="2" type="ORF">Nkreftii_000770</name>
</gene>